<dbReference type="Proteomes" id="UP001064048">
    <property type="component" value="Chromosome 7"/>
</dbReference>
<accession>A0ACC0K664</accession>
<protein>
    <submittedName>
        <fullName evidence="1">Uncharacterized protein</fullName>
    </submittedName>
</protein>
<proteinExistence type="predicted"/>
<gene>
    <name evidence="1" type="ORF">MSG28_004506</name>
</gene>
<organism evidence="1 2">
    <name type="scientific">Choristoneura fumiferana</name>
    <name type="common">Spruce budworm moth</name>
    <name type="synonym">Archips fumiferana</name>
    <dbReference type="NCBI Taxonomy" id="7141"/>
    <lineage>
        <taxon>Eukaryota</taxon>
        <taxon>Metazoa</taxon>
        <taxon>Ecdysozoa</taxon>
        <taxon>Arthropoda</taxon>
        <taxon>Hexapoda</taxon>
        <taxon>Insecta</taxon>
        <taxon>Pterygota</taxon>
        <taxon>Neoptera</taxon>
        <taxon>Endopterygota</taxon>
        <taxon>Lepidoptera</taxon>
        <taxon>Glossata</taxon>
        <taxon>Ditrysia</taxon>
        <taxon>Tortricoidea</taxon>
        <taxon>Tortricidae</taxon>
        <taxon>Tortricinae</taxon>
        <taxon>Choristoneura</taxon>
    </lineage>
</organism>
<reference evidence="1 2" key="1">
    <citation type="journal article" date="2022" name="Genome Biol. Evol.">
        <title>The Spruce Budworm Genome: Reconstructing the Evolutionary History of Antifreeze Proteins.</title>
        <authorList>
            <person name="Beliveau C."/>
            <person name="Gagne P."/>
            <person name="Picq S."/>
            <person name="Vernygora O."/>
            <person name="Keeling C.I."/>
            <person name="Pinkney K."/>
            <person name="Doucet D."/>
            <person name="Wen F."/>
            <person name="Johnston J.S."/>
            <person name="Maaroufi H."/>
            <person name="Boyle B."/>
            <person name="Laroche J."/>
            <person name="Dewar K."/>
            <person name="Juretic N."/>
            <person name="Blackburn G."/>
            <person name="Nisole A."/>
            <person name="Brunet B."/>
            <person name="Brandao M."/>
            <person name="Lumley L."/>
            <person name="Duan J."/>
            <person name="Quan G."/>
            <person name="Lucarotti C.J."/>
            <person name="Roe A.D."/>
            <person name="Sperling F.A.H."/>
            <person name="Levesque R.C."/>
            <person name="Cusson M."/>
        </authorList>
    </citation>
    <scope>NUCLEOTIDE SEQUENCE [LARGE SCALE GENOMIC DNA]</scope>
    <source>
        <strain evidence="1">Glfc:IPQL:Cfum</strain>
    </source>
</reference>
<sequence length="185" mass="20524">MAFSLPVLTRCCFCCPLRIGALVIGYLSLFSSLMSLAGISTAIALVAKYVEQESQKPNPTHRPEDLAAGALRIYITYAIYLVVYLYYFAISLLVVIGVHRNKPHLMKYYVNTGLFLLAMAVALVVVTVVFLGVIASLPVLASSVILFYCILVVRSAYLEMEEQNRPKIYEMNTVLYSPQQAPLMA</sequence>
<evidence type="ECO:0000313" key="1">
    <source>
        <dbReference type="EMBL" id="KAI8431977.1"/>
    </source>
</evidence>
<keyword evidence="2" id="KW-1185">Reference proteome</keyword>
<comment type="caution">
    <text evidence="1">The sequence shown here is derived from an EMBL/GenBank/DDBJ whole genome shotgun (WGS) entry which is preliminary data.</text>
</comment>
<dbReference type="EMBL" id="CM046107">
    <property type="protein sequence ID" value="KAI8431977.1"/>
    <property type="molecule type" value="Genomic_DNA"/>
</dbReference>
<evidence type="ECO:0000313" key="2">
    <source>
        <dbReference type="Proteomes" id="UP001064048"/>
    </source>
</evidence>
<name>A0ACC0K664_CHOFU</name>